<name>A0ACD0WJF3_CLALS</name>
<evidence type="ECO:0000313" key="2">
    <source>
        <dbReference type="Proteomes" id="UP000326582"/>
    </source>
</evidence>
<dbReference type="EMBL" id="CP038486">
    <property type="protein sequence ID" value="QFZ27585.1"/>
    <property type="molecule type" value="Genomic_DNA"/>
</dbReference>
<organism evidence="1 2">
    <name type="scientific">Clavispora lusitaniae</name>
    <name type="common">Candida lusitaniae</name>
    <dbReference type="NCBI Taxonomy" id="36911"/>
    <lineage>
        <taxon>Eukaryota</taxon>
        <taxon>Fungi</taxon>
        <taxon>Dikarya</taxon>
        <taxon>Ascomycota</taxon>
        <taxon>Saccharomycotina</taxon>
        <taxon>Pichiomycetes</taxon>
        <taxon>Metschnikowiaceae</taxon>
        <taxon>Clavispora</taxon>
    </lineage>
</organism>
<accession>A0ACD0WJF3</accession>
<dbReference type="Proteomes" id="UP000326582">
    <property type="component" value="Chromosome 3"/>
</dbReference>
<protein>
    <submittedName>
        <fullName evidence="1">26S proteasome non-ATPase regulatory subunit</fullName>
    </submittedName>
</protein>
<gene>
    <name evidence="1" type="ORF">EJF14_30562</name>
</gene>
<evidence type="ECO:0000313" key="1">
    <source>
        <dbReference type="EMBL" id="QFZ27585.1"/>
    </source>
</evidence>
<keyword evidence="2" id="KW-1185">Reference proteome</keyword>
<sequence>MRILKSYQNISQTMNLKKPKKSQTLKTKCNIRRSVTRWKSKEEACSYSAKCIHHVVGGTGLPSHTPEIYKLKTSFITSNMTRPNPATFAGAMKSLNLDIPSYEQAELESMRYPELAQAKTHLESTLETLFDLLHNTYKFDMDTPLVVDGFPRNDVDVVSIRLVRTNIIRLRNDHSLVLRLLETHLAERLSAATNTQIESLRVSESPSTAAKKPFATVREVAPESPAATCGLRPGDRIVSFDTDIDASNHAGLTALAARVQEKIGSEIPVEILRHGETSTVTLVPRQWAGRGVLGCHIVPC</sequence>
<keyword evidence="1" id="KW-0647">Proteasome</keyword>
<proteinExistence type="predicted"/>
<reference evidence="2" key="1">
    <citation type="journal article" date="2019" name="MBio">
        <title>Comparative genomics for the elucidation of multidrug resistance (MDR) in Candida lusitaniae.</title>
        <authorList>
            <person name="Kannan A."/>
            <person name="Asner S.A."/>
            <person name="Trachsel E."/>
            <person name="Kelly S."/>
            <person name="Parker J."/>
            <person name="Sanglard D."/>
        </authorList>
    </citation>
    <scope>NUCLEOTIDE SEQUENCE [LARGE SCALE GENOMIC DNA]</scope>
    <source>
        <strain evidence="2">P1</strain>
    </source>
</reference>